<keyword evidence="2" id="KW-0964">Secreted</keyword>
<dbReference type="PANTHER" id="PTHR15427">
    <property type="entry name" value="EMILIN ELASTIN MICROFIBRIL INTERFACE-LOCATED PROTEIN ELASTIN MICROFIBRIL INTERFACER"/>
    <property type="match status" value="1"/>
</dbReference>
<sequence>MSSLTNITLLVKPRSSQVKLMIVMYRRSAVLVVLLLQAAVMPSLVSGTCETKGCKGDPGTPGPKGGTGPPGPKGDPGTPGPKGGTGPPGPKGDPGPAGPKGGTGPPGAKGGSACWRKVRTVPGPQAVRQYSTTPGYCEGNSVTSAVRNVFIQRILETSASSSIPASLDDIVTAAWAGDVYHSMAEHRIGC</sequence>
<dbReference type="InterPro" id="IPR050392">
    <property type="entry name" value="Collagen/C1q_domain"/>
</dbReference>
<evidence type="ECO:0000256" key="2">
    <source>
        <dbReference type="ARBA" id="ARBA00022525"/>
    </source>
</evidence>
<feature type="region of interest" description="Disordered" evidence="3">
    <location>
        <begin position="47"/>
        <end position="113"/>
    </location>
</feature>
<comment type="subcellular location">
    <subcellularLocation>
        <location evidence="1">Secreted</location>
    </subcellularLocation>
</comment>
<proteinExistence type="predicted"/>
<dbReference type="Proteomes" id="UP000695022">
    <property type="component" value="Unplaced"/>
</dbReference>
<name>A0ABM1ERH8_PRICU</name>
<dbReference type="GeneID" id="106814929"/>
<feature type="compositionally biased region" description="Gly residues" evidence="3">
    <location>
        <begin position="98"/>
        <end position="110"/>
    </location>
</feature>
<feature type="compositionally biased region" description="Pro residues" evidence="3">
    <location>
        <begin position="87"/>
        <end position="97"/>
    </location>
</feature>
<dbReference type="Pfam" id="PF01391">
    <property type="entry name" value="Collagen"/>
    <property type="match status" value="1"/>
</dbReference>
<evidence type="ECO:0000256" key="1">
    <source>
        <dbReference type="ARBA" id="ARBA00004613"/>
    </source>
</evidence>
<organism evidence="4 5">
    <name type="scientific">Priapulus caudatus</name>
    <name type="common">Priapulid worm</name>
    <dbReference type="NCBI Taxonomy" id="37621"/>
    <lineage>
        <taxon>Eukaryota</taxon>
        <taxon>Metazoa</taxon>
        <taxon>Ecdysozoa</taxon>
        <taxon>Scalidophora</taxon>
        <taxon>Priapulida</taxon>
        <taxon>Priapulimorpha</taxon>
        <taxon>Priapulimorphida</taxon>
        <taxon>Priapulidae</taxon>
        <taxon>Priapulus</taxon>
    </lineage>
</organism>
<dbReference type="RefSeq" id="XP_014674799.1">
    <property type="nucleotide sequence ID" value="XM_014819313.1"/>
</dbReference>
<accession>A0ABM1ERH8</accession>
<keyword evidence="4" id="KW-1185">Reference proteome</keyword>
<evidence type="ECO:0000313" key="4">
    <source>
        <dbReference type="Proteomes" id="UP000695022"/>
    </source>
</evidence>
<protein>
    <submittedName>
        <fullName evidence="5">Pulmonary surfactant-associated protein D-like</fullName>
    </submittedName>
</protein>
<reference evidence="5" key="1">
    <citation type="submission" date="2025-08" db="UniProtKB">
        <authorList>
            <consortium name="RefSeq"/>
        </authorList>
    </citation>
    <scope>IDENTIFICATION</scope>
</reference>
<dbReference type="PANTHER" id="PTHR15427:SF33">
    <property type="entry name" value="COLLAGEN IV NC1 DOMAIN-CONTAINING PROTEIN"/>
    <property type="match status" value="1"/>
</dbReference>
<gene>
    <name evidence="5" type="primary">LOC106814929</name>
</gene>
<dbReference type="InterPro" id="IPR008160">
    <property type="entry name" value="Collagen"/>
</dbReference>
<evidence type="ECO:0000313" key="5">
    <source>
        <dbReference type="RefSeq" id="XP_014674799.1"/>
    </source>
</evidence>
<evidence type="ECO:0000256" key="3">
    <source>
        <dbReference type="SAM" id="MobiDB-lite"/>
    </source>
</evidence>